<organism evidence="2 3">
    <name type="scientific">Agathobaculum faecis</name>
    <dbReference type="NCBI Taxonomy" id="2763013"/>
    <lineage>
        <taxon>Bacteria</taxon>
        <taxon>Bacillati</taxon>
        <taxon>Bacillota</taxon>
        <taxon>Clostridia</taxon>
        <taxon>Eubacteriales</taxon>
        <taxon>Butyricicoccaceae</taxon>
        <taxon>Agathobaculum</taxon>
    </lineage>
</organism>
<evidence type="ECO:0000259" key="1">
    <source>
        <dbReference type="PROSITE" id="PS51782"/>
    </source>
</evidence>
<dbReference type="SMART" id="SM00257">
    <property type="entry name" value="LysM"/>
    <property type="match status" value="1"/>
</dbReference>
<dbReference type="InterPro" id="IPR036779">
    <property type="entry name" value="LysM_dom_sf"/>
</dbReference>
<dbReference type="InterPro" id="IPR045361">
    <property type="entry name" value="CIS_tube_prot_N"/>
</dbReference>
<dbReference type="EMBL" id="JACOPL010000006">
    <property type="protein sequence ID" value="MBC5725274.1"/>
    <property type="molecule type" value="Genomic_DNA"/>
</dbReference>
<proteinExistence type="predicted"/>
<reference evidence="2" key="1">
    <citation type="submission" date="2020-08" db="EMBL/GenBank/DDBJ databases">
        <title>Genome public.</title>
        <authorList>
            <person name="Liu C."/>
            <person name="Sun Q."/>
        </authorList>
    </citation>
    <scope>NUCLEOTIDE SEQUENCE</scope>
    <source>
        <strain evidence="2">NSJ-28</strain>
    </source>
</reference>
<sequence>MFVGVPNPNILMPLEKMTITVTAGDEKGKKITVLYNPEQYVQSRSVNMTKENAFGANGQESQVPSGDSETLSFTLFFDTMSAGAEVGGSPIDKAKFAGNSLLPSAAKMLDVRDYTQEIYNLMRFDTSIHSIPPLKLEWSSLQFYGYLAQCTQTFTKFNEKGMPVRATMECVFHQVTNLLEDAKMHPFESPDTTKYRTVVQGDSLWAMAVKEYGQPEQWRTIASANGLANPRRLRSGERLVLPAID</sequence>
<dbReference type="InterPro" id="IPR018392">
    <property type="entry name" value="LysM"/>
</dbReference>
<name>A0A923LUB7_9FIRM</name>
<dbReference type="AlphaFoldDB" id="A0A923LUB7"/>
<feature type="domain" description="LysM" evidence="1">
    <location>
        <begin position="194"/>
        <end position="241"/>
    </location>
</feature>
<comment type="caution">
    <text evidence="2">The sequence shown here is derived from an EMBL/GenBank/DDBJ whole genome shotgun (WGS) entry which is preliminary data.</text>
</comment>
<dbReference type="Pfam" id="PF19266">
    <property type="entry name" value="CIS_tube"/>
    <property type="match status" value="1"/>
</dbReference>
<dbReference type="Proteomes" id="UP000606499">
    <property type="component" value="Unassembled WGS sequence"/>
</dbReference>
<dbReference type="Gene3D" id="3.10.350.10">
    <property type="entry name" value="LysM domain"/>
    <property type="match status" value="1"/>
</dbReference>
<dbReference type="PROSITE" id="PS51782">
    <property type="entry name" value="LYSM"/>
    <property type="match status" value="1"/>
</dbReference>
<keyword evidence="3" id="KW-1185">Reference proteome</keyword>
<protein>
    <submittedName>
        <fullName evidence="2">LysM peptidoglycan-binding domain-containing protein</fullName>
    </submittedName>
</protein>
<evidence type="ECO:0000313" key="2">
    <source>
        <dbReference type="EMBL" id="MBC5725274.1"/>
    </source>
</evidence>
<evidence type="ECO:0000313" key="3">
    <source>
        <dbReference type="Proteomes" id="UP000606499"/>
    </source>
</evidence>
<dbReference type="CDD" id="cd00118">
    <property type="entry name" value="LysM"/>
    <property type="match status" value="1"/>
</dbReference>
<dbReference type="RefSeq" id="WP_054326480.1">
    <property type="nucleotide sequence ID" value="NZ_JACOPL010000006.1"/>
</dbReference>
<dbReference type="Pfam" id="PF01476">
    <property type="entry name" value="LysM"/>
    <property type="match status" value="1"/>
</dbReference>
<gene>
    <name evidence="2" type="ORF">H8S45_07360</name>
</gene>
<accession>A0A923LUB7</accession>